<accession>A0A8S3C828</accession>
<dbReference type="AlphaFoldDB" id="A0A8S3C828"/>
<feature type="non-terminal residue" evidence="1">
    <location>
        <position position="66"/>
    </location>
</feature>
<dbReference type="EMBL" id="CAJOBI010173719">
    <property type="protein sequence ID" value="CAF4899435.1"/>
    <property type="molecule type" value="Genomic_DNA"/>
</dbReference>
<proteinExistence type="predicted"/>
<protein>
    <submittedName>
        <fullName evidence="1">Uncharacterized protein</fullName>
    </submittedName>
</protein>
<dbReference type="Proteomes" id="UP000676336">
    <property type="component" value="Unassembled WGS sequence"/>
</dbReference>
<gene>
    <name evidence="1" type="ORF">SMN809_LOCUS51678</name>
</gene>
<reference evidence="1" key="1">
    <citation type="submission" date="2021-02" db="EMBL/GenBank/DDBJ databases">
        <authorList>
            <person name="Nowell W R."/>
        </authorList>
    </citation>
    <scope>NUCLEOTIDE SEQUENCE</scope>
</reference>
<name>A0A8S3C828_9BILA</name>
<evidence type="ECO:0000313" key="1">
    <source>
        <dbReference type="EMBL" id="CAF4899435.1"/>
    </source>
</evidence>
<comment type="caution">
    <text evidence="1">The sequence shown here is derived from an EMBL/GenBank/DDBJ whole genome shotgun (WGS) entry which is preliminary data.</text>
</comment>
<organism evidence="1 2">
    <name type="scientific">Rotaria magnacalcarata</name>
    <dbReference type="NCBI Taxonomy" id="392030"/>
    <lineage>
        <taxon>Eukaryota</taxon>
        <taxon>Metazoa</taxon>
        <taxon>Spiralia</taxon>
        <taxon>Gnathifera</taxon>
        <taxon>Rotifera</taxon>
        <taxon>Eurotatoria</taxon>
        <taxon>Bdelloidea</taxon>
        <taxon>Philodinida</taxon>
        <taxon>Philodinidae</taxon>
        <taxon>Rotaria</taxon>
    </lineage>
</organism>
<evidence type="ECO:0000313" key="2">
    <source>
        <dbReference type="Proteomes" id="UP000676336"/>
    </source>
</evidence>
<sequence length="66" mass="7244">MTHSELLSPAELQNSVLQGRAALSILFNECENINVPKDIPNLKTIILSNVEDKEDDSDSEDDDGDS</sequence>